<dbReference type="PANTHER" id="PTHR42711:SF5">
    <property type="entry name" value="ABC TRANSPORTER ATP-BINDING PROTEIN NATA"/>
    <property type="match status" value="1"/>
</dbReference>
<dbReference type="SUPFAM" id="SSF52540">
    <property type="entry name" value="P-loop containing nucleoside triphosphate hydrolases"/>
    <property type="match status" value="1"/>
</dbReference>
<feature type="compositionally biased region" description="Low complexity" evidence="5">
    <location>
        <begin position="13"/>
        <end position="26"/>
    </location>
</feature>
<evidence type="ECO:0000259" key="6">
    <source>
        <dbReference type="PROSITE" id="PS50893"/>
    </source>
</evidence>
<organism evidence="7 8">
    <name type="scientific">Candidatus Segetimicrobium genomatis</name>
    <dbReference type="NCBI Taxonomy" id="2569760"/>
    <lineage>
        <taxon>Bacteria</taxon>
        <taxon>Bacillati</taxon>
        <taxon>Candidatus Sysuimicrobiota</taxon>
        <taxon>Candidatus Sysuimicrobiia</taxon>
        <taxon>Candidatus Sysuimicrobiales</taxon>
        <taxon>Candidatus Segetimicrobiaceae</taxon>
        <taxon>Candidatus Segetimicrobium</taxon>
    </lineage>
</organism>
<dbReference type="InterPro" id="IPR003593">
    <property type="entry name" value="AAA+_ATPase"/>
</dbReference>
<reference evidence="7 8" key="1">
    <citation type="journal article" date="2019" name="Nat. Microbiol.">
        <title>Mediterranean grassland soil C-N compound turnover is dependent on rainfall and depth, and is mediated by genomically divergent microorganisms.</title>
        <authorList>
            <person name="Diamond S."/>
            <person name="Andeer P.F."/>
            <person name="Li Z."/>
            <person name="Crits-Christoph A."/>
            <person name="Burstein D."/>
            <person name="Anantharaman K."/>
            <person name="Lane K.R."/>
            <person name="Thomas B.C."/>
            <person name="Pan C."/>
            <person name="Northen T.R."/>
            <person name="Banfield J.F."/>
        </authorList>
    </citation>
    <scope>NUCLEOTIDE SEQUENCE [LARGE SCALE GENOMIC DNA]</scope>
    <source>
        <strain evidence="7">NP_5</strain>
    </source>
</reference>
<feature type="region of interest" description="Disordered" evidence="5">
    <location>
        <begin position="1"/>
        <end position="26"/>
    </location>
</feature>
<evidence type="ECO:0000256" key="2">
    <source>
        <dbReference type="ARBA" id="ARBA00022448"/>
    </source>
</evidence>
<dbReference type="PANTHER" id="PTHR42711">
    <property type="entry name" value="ABC TRANSPORTER ATP-BINDING PROTEIN"/>
    <property type="match status" value="1"/>
</dbReference>
<feature type="compositionally biased region" description="Basic residues" evidence="5">
    <location>
        <begin position="1"/>
        <end position="12"/>
    </location>
</feature>
<gene>
    <name evidence="7" type="ORF">E6H02_07885</name>
</gene>
<dbReference type="Pfam" id="PF00005">
    <property type="entry name" value="ABC_tran"/>
    <property type="match status" value="1"/>
</dbReference>
<dbReference type="EMBL" id="VBAM01000291">
    <property type="protein sequence ID" value="TMJ10637.1"/>
    <property type="molecule type" value="Genomic_DNA"/>
</dbReference>
<keyword evidence="4 7" id="KW-0067">ATP-binding</keyword>
<sequence>MGPRRARRRRRSGNIPSSSSIRPRSARWWRSGRPDVAASQDAVFAEDLWRSHGRQRVLRGVSLAAPPGTCLAILGPNGSGKSTLLQILGAALRPGRGRVRIFGEDPFASPAARGRIGLVGHEAMLYGGLSVIENLRLLAALYGLRDGHGRAGRICDLLGIDRPTTPVRRLSRGVQQRAALARALLHSPAVLLLDEPFTGLDPRGADDLRRILREFCRNDGAVILTTHSPSEAIGVADQAAVLVTGRLPPPRPLRGETVETLRAWYTGAAEGAGR</sequence>
<dbReference type="AlphaFoldDB" id="A0A537LSK8"/>
<dbReference type="GO" id="GO:0005524">
    <property type="term" value="F:ATP binding"/>
    <property type="evidence" value="ECO:0007669"/>
    <property type="project" value="UniProtKB-KW"/>
</dbReference>
<dbReference type="Gene3D" id="3.40.50.300">
    <property type="entry name" value="P-loop containing nucleotide triphosphate hydrolases"/>
    <property type="match status" value="1"/>
</dbReference>
<dbReference type="Proteomes" id="UP000320393">
    <property type="component" value="Unassembled WGS sequence"/>
</dbReference>
<evidence type="ECO:0000256" key="4">
    <source>
        <dbReference type="ARBA" id="ARBA00022840"/>
    </source>
</evidence>
<name>A0A537LSK8_9BACT</name>
<feature type="domain" description="ABC transporter" evidence="6">
    <location>
        <begin position="43"/>
        <end position="269"/>
    </location>
</feature>
<accession>A0A537LSK8</accession>
<comment type="similarity">
    <text evidence="1">Belongs to the ABC transporter superfamily.</text>
</comment>
<dbReference type="InterPro" id="IPR027417">
    <property type="entry name" value="P-loop_NTPase"/>
</dbReference>
<dbReference type="CDD" id="cd03230">
    <property type="entry name" value="ABC_DR_subfamily_A"/>
    <property type="match status" value="1"/>
</dbReference>
<evidence type="ECO:0000256" key="1">
    <source>
        <dbReference type="ARBA" id="ARBA00005417"/>
    </source>
</evidence>
<dbReference type="PROSITE" id="PS50893">
    <property type="entry name" value="ABC_TRANSPORTER_2"/>
    <property type="match status" value="1"/>
</dbReference>
<keyword evidence="2" id="KW-0813">Transport</keyword>
<evidence type="ECO:0000256" key="5">
    <source>
        <dbReference type="SAM" id="MobiDB-lite"/>
    </source>
</evidence>
<dbReference type="InterPro" id="IPR003439">
    <property type="entry name" value="ABC_transporter-like_ATP-bd"/>
</dbReference>
<dbReference type="GO" id="GO:0016887">
    <property type="term" value="F:ATP hydrolysis activity"/>
    <property type="evidence" value="ECO:0007669"/>
    <property type="project" value="InterPro"/>
</dbReference>
<proteinExistence type="inferred from homology"/>
<keyword evidence="3" id="KW-0547">Nucleotide-binding</keyword>
<evidence type="ECO:0000313" key="7">
    <source>
        <dbReference type="EMBL" id="TMJ10637.1"/>
    </source>
</evidence>
<dbReference type="SMART" id="SM00382">
    <property type="entry name" value="AAA"/>
    <property type="match status" value="1"/>
</dbReference>
<dbReference type="InterPro" id="IPR050763">
    <property type="entry name" value="ABC_transporter_ATP-binding"/>
</dbReference>
<evidence type="ECO:0000256" key="3">
    <source>
        <dbReference type="ARBA" id="ARBA00022741"/>
    </source>
</evidence>
<comment type="caution">
    <text evidence="7">The sequence shown here is derived from an EMBL/GenBank/DDBJ whole genome shotgun (WGS) entry which is preliminary data.</text>
</comment>
<evidence type="ECO:0000313" key="8">
    <source>
        <dbReference type="Proteomes" id="UP000320393"/>
    </source>
</evidence>
<protein>
    <submittedName>
        <fullName evidence="7">ABC transporter ATP-binding protein</fullName>
    </submittedName>
</protein>